<dbReference type="Proteomes" id="UP000295221">
    <property type="component" value="Unassembled WGS sequence"/>
</dbReference>
<dbReference type="OrthoDB" id="656016at2"/>
<dbReference type="RefSeq" id="WP_132433952.1">
    <property type="nucleotide sequence ID" value="NZ_SLWK01000007.1"/>
</dbReference>
<name>A0A4R2GGX4_9BACT</name>
<organism evidence="1 2">
    <name type="scientific">Natronoflexus pectinivorans</name>
    <dbReference type="NCBI Taxonomy" id="682526"/>
    <lineage>
        <taxon>Bacteria</taxon>
        <taxon>Pseudomonadati</taxon>
        <taxon>Bacteroidota</taxon>
        <taxon>Bacteroidia</taxon>
        <taxon>Marinilabiliales</taxon>
        <taxon>Marinilabiliaceae</taxon>
        <taxon>Natronoflexus</taxon>
    </lineage>
</organism>
<accession>A0A4R2GGX4</accession>
<gene>
    <name evidence="1" type="ORF">EV194_1072</name>
</gene>
<evidence type="ECO:0000313" key="1">
    <source>
        <dbReference type="EMBL" id="TCO07618.1"/>
    </source>
</evidence>
<protein>
    <submittedName>
        <fullName evidence="1">Uncharacterized protein</fullName>
    </submittedName>
</protein>
<dbReference type="InterPro" id="IPR046233">
    <property type="entry name" value="DUF6266"/>
</dbReference>
<proteinExistence type="predicted"/>
<dbReference type="Pfam" id="PF19781">
    <property type="entry name" value="DUF6266"/>
    <property type="match status" value="1"/>
</dbReference>
<sequence length="213" mass="22300">MGKISQGILGGFSGKVGSVIGGSWKGISYMRAKATSVSNPRTDGQVNQRTKFALVLSILKPITGFIRVGYKKYAIKQTAFNAAMSYILNNAVTGSYSDDYSIDFSKMLVSRGNLTGAVNAQATSANGVVTLTWDDNSGSGTATQTDKALIVVLNPTRAESVFDAGGNQRGFGTEDISVPADWAGENVEVFLGFITADGKEVANSVYLGSLTAA</sequence>
<dbReference type="EMBL" id="SLWK01000007">
    <property type="protein sequence ID" value="TCO07618.1"/>
    <property type="molecule type" value="Genomic_DNA"/>
</dbReference>
<comment type="caution">
    <text evidence="1">The sequence shown here is derived from an EMBL/GenBank/DDBJ whole genome shotgun (WGS) entry which is preliminary data.</text>
</comment>
<keyword evidence="2" id="KW-1185">Reference proteome</keyword>
<reference evidence="1 2" key="1">
    <citation type="submission" date="2019-03" db="EMBL/GenBank/DDBJ databases">
        <title>Genomic Encyclopedia of Type Strains, Phase IV (KMG-IV): sequencing the most valuable type-strain genomes for metagenomic binning, comparative biology and taxonomic classification.</title>
        <authorList>
            <person name="Goeker M."/>
        </authorList>
    </citation>
    <scope>NUCLEOTIDE SEQUENCE [LARGE SCALE GENOMIC DNA]</scope>
    <source>
        <strain evidence="1 2">DSM 24179</strain>
    </source>
</reference>
<dbReference type="AlphaFoldDB" id="A0A4R2GGX4"/>
<evidence type="ECO:0000313" key="2">
    <source>
        <dbReference type="Proteomes" id="UP000295221"/>
    </source>
</evidence>